<gene>
    <name evidence="1" type="ORF">MPC4_330006</name>
</gene>
<keyword evidence="2" id="KW-1185">Reference proteome</keyword>
<proteinExistence type="predicted"/>
<name>A0A8B6M8J5_METTU</name>
<reference evidence="1 2" key="1">
    <citation type="submission" date="2019-05" db="EMBL/GenBank/DDBJ databases">
        <authorList>
            <person name="Farhan Ul Haque M."/>
        </authorList>
    </citation>
    <scope>NUCLEOTIDE SEQUENCE [LARGE SCALE GENOMIC DNA]</scope>
    <source>
        <strain evidence="1">2</strain>
    </source>
</reference>
<protein>
    <submittedName>
        <fullName evidence="1">Uncharacterized protein</fullName>
    </submittedName>
</protein>
<evidence type="ECO:0000313" key="2">
    <source>
        <dbReference type="Proteomes" id="UP000485880"/>
    </source>
</evidence>
<dbReference type="Proteomes" id="UP000485880">
    <property type="component" value="Unassembled WGS sequence"/>
</dbReference>
<dbReference type="AlphaFoldDB" id="A0A8B6M8J5"/>
<accession>A0A8B6M8J5</accession>
<organism evidence="1 2">
    <name type="scientific">Methylocella tundrae</name>
    <dbReference type="NCBI Taxonomy" id="227605"/>
    <lineage>
        <taxon>Bacteria</taxon>
        <taxon>Pseudomonadati</taxon>
        <taxon>Pseudomonadota</taxon>
        <taxon>Alphaproteobacteria</taxon>
        <taxon>Hyphomicrobiales</taxon>
        <taxon>Beijerinckiaceae</taxon>
        <taxon>Methylocella</taxon>
    </lineage>
</organism>
<comment type="caution">
    <text evidence="1">The sequence shown here is derived from an EMBL/GenBank/DDBJ whole genome shotgun (WGS) entry which is preliminary data.</text>
</comment>
<sequence length="88" mass="9972">MTLLFGKQNTCDNSRAVRPEGGFIRRYHKITICARQRCPKIVSRTHKLNMECIQLLIRCAKKGRVTRELASAGLRISISLRASSQRSA</sequence>
<evidence type="ECO:0000313" key="1">
    <source>
        <dbReference type="EMBL" id="VTZ51206.1"/>
    </source>
</evidence>
<dbReference type="EMBL" id="CABFMQ020000091">
    <property type="protein sequence ID" value="VTZ51206.1"/>
    <property type="molecule type" value="Genomic_DNA"/>
</dbReference>